<dbReference type="Proteomes" id="UP001303285">
    <property type="component" value="Unassembled WGS sequence"/>
</dbReference>
<organism evidence="1 2">
    <name type="scientific">Nodularia spumigena UHCC 0060</name>
    <dbReference type="NCBI Taxonomy" id="3110300"/>
    <lineage>
        <taxon>Bacteria</taxon>
        <taxon>Bacillati</taxon>
        <taxon>Cyanobacteriota</taxon>
        <taxon>Cyanophyceae</taxon>
        <taxon>Nostocales</taxon>
        <taxon>Nodulariaceae</taxon>
        <taxon>Nodularia</taxon>
    </lineage>
</organism>
<accession>A0ABU5UQ79</accession>
<evidence type="ECO:0000313" key="1">
    <source>
        <dbReference type="EMBL" id="MEA5608434.1"/>
    </source>
</evidence>
<comment type="caution">
    <text evidence="1">The sequence shown here is derived from an EMBL/GenBank/DDBJ whole genome shotgun (WGS) entry which is preliminary data.</text>
</comment>
<protein>
    <recommendedName>
        <fullName evidence="3">HTH cro/C1-type domain-containing protein</fullName>
    </recommendedName>
</protein>
<evidence type="ECO:0008006" key="3">
    <source>
        <dbReference type="Google" id="ProtNLM"/>
    </source>
</evidence>
<proteinExistence type="predicted"/>
<keyword evidence="2" id="KW-1185">Reference proteome</keyword>
<sequence>MQLYSAKEGLAPSEFSERVGVTRATITVLLDGFDREELVHILAIAEG</sequence>
<evidence type="ECO:0000313" key="2">
    <source>
        <dbReference type="Proteomes" id="UP001303285"/>
    </source>
</evidence>
<dbReference type="RefSeq" id="WP_271941673.1">
    <property type="nucleotide sequence ID" value="NZ_JAYGHK010000026.1"/>
</dbReference>
<reference evidence="1 2" key="1">
    <citation type="submission" date="2023-12" db="EMBL/GenBank/DDBJ databases">
        <title>Baltic Sea Cyanobacteria.</title>
        <authorList>
            <person name="Delbaje E."/>
            <person name="Fewer D.P."/>
            <person name="Shishido T.K."/>
        </authorList>
    </citation>
    <scope>NUCLEOTIDE SEQUENCE [LARGE SCALE GENOMIC DNA]</scope>
    <source>
        <strain evidence="1 2">UHCC 0060</strain>
    </source>
</reference>
<name>A0ABU5UQ79_NODSP</name>
<gene>
    <name evidence="1" type="ORF">VB695_10165</name>
</gene>
<dbReference type="EMBL" id="JAYGHK010000026">
    <property type="protein sequence ID" value="MEA5608434.1"/>
    <property type="molecule type" value="Genomic_DNA"/>
</dbReference>